<sequence length="428" mass="49727">MNNADKLMEKITHGTILGHWFEPFAASLDKVRFSHKRFSALSMKSFILSGCIRQIQNTGTMCGQLQSLFHFDTDQSELPVKRSTYSDALASPHRRDILREGFSKLLDASQSQLADRFIHIPDLPNRPIIATDVTYQAESSHFTRVVPKEGGTDNQKGHALLTHFDMRTSIPIGLTSTTCSLGEMRILKENEHSTSQCMQTRHAIHVVDRAFIDGKFWDLYKQKYKSTVITRMKSSLKSVEKKQQPISPKICNKNIRHDKIVEMQFSKKPWRLIGFVTDDGTEYEYLTNDFDLEPGIVAFLYYRRWDEEKYFDTFKNDLSGKKAWSKSAIGIEQQALLGMITLILTRLFLVHQQLTLALDKPDHTQDKKYKKKKEHYFRVKNGVALRAFFEPLSKISKQIWRFLKDCFMKDHSLQLYQRQLKPMLLGYL</sequence>
<accession>A0A3B1D7T1</accession>
<name>A0A3B1D7T1_9ZZZZ</name>
<feature type="domain" description="Transposase IS4-like" evidence="1">
    <location>
        <begin position="154"/>
        <end position="343"/>
    </location>
</feature>
<evidence type="ECO:0000313" key="2">
    <source>
        <dbReference type="EMBL" id="VAX24787.1"/>
    </source>
</evidence>
<dbReference type="SUPFAM" id="SSF53098">
    <property type="entry name" value="Ribonuclease H-like"/>
    <property type="match status" value="1"/>
</dbReference>
<dbReference type="GO" id="GO:0006313">
    <property type="term" value="P:DNA transposition"/>
    <property type="evidence" value="ECO:0007669"/>
    <property type="project" value="InterPro"/>
</dbReference>
<dbReference type="GO" id="GO:0003677">
    <property type="term" value="F:DNA binding"/>
    <property type="evidence" value="ECO:0007669"/>
    <property type="project" value="InterPro"/>
</dbReference>
<reference evidence="2" key="1">
    <citation type="submission" date="2018-06" db="EMBL/GenBank/DDBJ databases">
        <authorList>
            <person name="Zhirakovskaya E."/>
        </authorList>
    </citation>
    <scope>NUCLEOTIDE SEQUENCE</scope>
</reference>
<organism evidence="2">
    <name type="scientific">hydrothermal vent metagenome</name>
    <dbReference type="NCBI Taxonomy" id="652676"/>
    <lineage>
        <taxon>unclassified sequences</taxon>
        <taxon>metagenomes</taxon>
        <taxon>ecological metagenomes</taxon>
    </lineage>
</organism>
<evidence type="ECO:0000259" key="1">
    <source>
        <dbReference type="Pfam" id="PF01609"/>
    </source>
</evidence>
<proteinExistence type="predicted"/>
<dbReference type="EMBL" id="UOGD01000281">
    <property type="protein sequence ID" value="VAX24787.1"/>
    <property type="molecule type" value="Genomic_DNA"/>
</dbReference>
<dbReference type="AlphaFoldDB" id="A0A3B1D7T1"/>
<dbReference type="InterPro" id="IPR012337">
    <property type="entry name" value="RNaseH-like_sf"/>
</dbReference>
<dbReference type="PANTHER" id="PTHR33258">
    <property type="entry name" value="TRANSPOSASE INSL FOR INSERTION SEQUENCE ELEMENT IS186A-RELATED"/>
    <property type="match status" value="1"/>
</dbReference>
<dbReference type="Pfam" id="PF01609">
    <property type="entry name" value="DDE_Tnp_1"/>
    <property type="match status" value="1"/>
</dbReference>
<dbReference type="PANTHER" id="PTHR33258:SF1">
    <property type="entry name" value="TRANSPOSASE INSL FOR INSERTION SEQUENCE ELEMENT IS186A-RELATED"/>
    <property type="match status" value="1"/>
</dbReference>
<dbReference type="InterPro" id="IPR002559">
    <property type="entry name" value="Transposase_11"/>
</dbReference>
<protein>
    <recommendedName>
        <fullName evidence="1">Transposase IS4-like domain-containing protein</fullName>
    </recommendedName>
</protein>
<dbReference type="GO" id="GO:0004803">
    <property type="term" value="F:transposase activity"/>
    <property type="evidence" value="ECO:0007669"/>
    <property type="project" value="InterPro"/>
</dbReference>
<gene>
    <name evidence="2" type="ORF">MNBD_IGNAVI01-2831</name>
</gene>